<dbReference type="InterPro" id="IPR036296">
    <property type="entry name" value="SKP1-like_dim_sf"/>
</dbReference>
<dbReference type="EMBL" id="JAUCMV010000001">
    <property type="protein sequence ID" value="KAK0428312.1"/>
    <property type="molecule type" value="Genomic_DNA"/>
</dbReference>
<dbReference type="InterPro" id="IPR011333">
    <property type="entry name" value="SKP1/BTB/POZ_sf"/>
</dbReference>
<keyword evidence="5" id="KW-1185">Reference proteome</keyword>
<proteinExistence type="inferred from homology"/>
<evidence type="ECO:0000256" key="3">
    <source>
        <dbReference type="SAM" id="MobiDB-lite"/>
    </source>
</evidence>
<sequence length="204" mass="23324">MLIFEWNRFLSSRIALKPYIVVLVSPETYLSSLLCAMPSSLQLESNEGDIIHFSTAFVAYSSLLKQMISDLGFDSAEDAIKEPIPVMSVNSLTLKNVAAWMELLKEKEPRSEEQVYKERFERLVSKEEEELFDGIDREDLADLIQAAYFFDCSLLLDHLVKYVANSIDGMDIDQIGEWLDLEGEGKKRRRTGSSKNDGQKKNRK</sequence>
<reference evidence="4" key="1">
    <citation type="submission" date="2023-06" db="EMBL/GenBank/DDBJ databases">
        <title>Genomic analysis of the entomopathogenic nematode Steinernema hermaphroditum.</title>
        <authorList>
            <person name="Schwarz E.M."/>
            <person name="Heppert J.K."/>
            <person name="Baniya A."/>
            <person name="Schwartz H.T."/>
            <person name="Tan C.-H."/>
            <person name="Antoshechkin I."/>
            <person name="Sternberg P.W."/>
            <person name="Goodrich-Blair H."/>
            <person name="Dillman A.R."/>
        </authorList>
    </citation>
    <scope>NUCLEOTIDE SEQUENCE</scope>
    <source>
        <strain evidence="4">PS9179</strain>
        <tissue evidence="4">Whole animal</tissue>
    </source>
</reference>
<gene>
    <name evidence="4" type="ORF">QR680_010725</name>
</gene>
<feature type="region of interest" description="Disordered" evidence="3">
    <location>
        <begin position="185"/>
        <end position="204"/>
    </location>
</feature>
<evidence type="ECO:0000256" key="2">
    <source>
        <dbReference type="ARBA" id="ARBA00022786"/>
    </source>
</evidence>
<evidence type="ECO:0008006" key="6">
    <source>
        <dbReference type="Google" id="ProtNLM"/>
    </source>
</evidence>
<evidence type="ECO:0000313" key="4">
    <source>
        <dbReference type="EMBL" id="KAK0428312.1"/>
    </source>
</evidence>
<dbReference type="AlphaFoldDB" id="A0AA39MBP0"/>
<comment type="caution">
    <text evidence="4">The sequence shown here is derived from an EMBL/GenBank/DDBJ whole genome shotgun (WGS) entry which is preliminary data.</text>
</comment>
<protein>
    <recommendedName>
        <fullName evidence="6">SKP1 component POZ domain-containing protein</fullName>
    </recommendedName>
</protein>
<dbReference type="GO" id="GO:0006511">
    <property type="term" value="P:ubiquitin-dependent protein catabolic process"/>
    <property type="evidence" value="ECO:0007669"/>
    <property type="project" value="InterPro"/>
</dbReference>
<dbReference type="Gene3D" id="3.30.710.10">
    <property type="entry name" value="Potassium Channel Kv1.1, Chain A"/>
    <property type="match status" value="1"/>
</dbReference>
<dbReference type="SUPFAM" id="SSF54695">
    <property type="entry name" value="POZ domain"/>
    <property type="match status" value="1"/>
</dbReference>
<evidence type="ECO:0000313" key="5">
    <source>
        <dbReference type="Proteomes" id="UP001175271"/>
    </source>
</evidence>
<name>A0AA39MBP0_9BILA</name>
<evidence type="ECO:0000256" key="1">
    <source>
        <dbReference type="ARBA" id="ARBA00009993"/>
    </source>
</evidence>
<organism evidence="4 5">
    <name type="scientific">Steinernema hermaphroditum</name>
    <dbReference type="NCBI Taxonomy" id="289476"/>
    <lineage>
        <taxon>Eukaryota</taxon>
        <taxon>Metazoa</taxon>
        <taxon>Ecdysozoa</taxon>
        <taxon>Nematoda</taxon>
        <taxon>Chromadorea</taxon>
        <taxon>Rhabditida</taxon>
        <taxon>Tylenchina</taxon>
        <taxon>Panagrolaimomorpha</taxon>
        <taxon>Strongyloidoidea</taxon>
        <taxon>Steinernematidae</taxon>
        <taxon>Steinernema</taxon>
    </lineage>
</organism>
<dbReference type="SMART" id="SM00512">
    <property type="entry name" value="Skp1"/>
    <property type="match status" value="1"/>
</dbReference>
<dbReference type="InterPro" id="IPR016897">
    <property type="entry name" value="SKP1"/>
</dbReference>
<dbReference type="Proteomes" id="UP001175271">
    <property type="component" value="Unassembled WGS sequence"/>
</dbReference>
<comment type="similarity">
    <text evidence="1">Belongs to the SKP1 family.</text>
</comment>
<keyword evidence="2" id="KW-0833">Ubl conjugation pathway</keyword>
<dbReference type="InterPro" id="IPR001232">
    <property type="entry name" value="SKP1-like"/>
</dbReference>
<dbReference type="PANTHER" id="PTHR11165">
    <property type="entry name" value="SKP1"/>
    <property type="match status" value="1"/>
</dbReference>
<accession>A0AA39MBP0</accession>
<dbReference type="SUPFAM" id="SSF81382">
    <property type="entry name" value="Skp1 dimerisation domain-like"/>
    <property type="match status" value="1"/>
</dbReference>